<gene>
    <name evidence="2" type="ORF">SAMN02910314_01220</name>
</gene>
<dbReference type="AlphaFoldDB" id="A0A172RXW6"/>
<protein>
    <submittedName>
        <fullName evidence="2">Predicted Fe-Mo cluster-binding protein, NifX family</fullName>
    </submittedName>
</protein>
<accession>A0A172RXW6</accession>
<dbReference type="PANTHER" id="PTHR42983:SF1">
    <property type="entry name" value="IRON-MOLYBDENUM PROTEIN"/>
    <property type="match status" value="1"/>
</dbReference>
<proteinExistence type="predicted"/>
<keyword evidence="3" id="KW-1185">Reference proteome</keyword>
<name>A0A172RXW6_9ACTN</name>
<dbReference type="SUPFAM" id="SSF53146">
    <property type="entry name" value="Nitrogenase accessory factor-like"/>
    <property type="match status" value="1"/>
</dbReference>
<sequence length="118" mass="13121">MRIAVASNGLDVAENFPQCLNFNYYTTKSYEIAESQNIPAQGLTGEEYANLMERIDVDTFICHSIAPAHKSAFEDRGIEVVSGASGRAMQVAESYVQKKAEELENEEAQEDDEWQGLP</sequence>
<evidence type="ECO:0000259" key="1">
    <source>
        <dbReference type="Pfam" id="PF02579"/>
    </source>
</evidence>
<dbReference type="Pfam" id="PF02579">
    <property type="entry name" value="Nitro_FeMo-Co"/>
    <property type="match status" value="1"/>
</dbReference>
<evidence type="ECO:0000313" key="2">
    <source>
        <dbReference type="EMBL" id="SEO79601.1"/>
    </source>
</evidence>
<dbReference type="InterPro" id="IPR036105">
    <property type="entry name" value="DiNase_FeMo-co_biosyn_sf"/>
</dbReference>
<dbReference type="Proteomes" id="UP000182975">
    <property type="component" value="Unassembled WGS sequence"/>
</dbReference>
<reference evidence="3" key="1">
    <citation type="submission" date="2016-10" db="EMBL/GenBank/DDBJ databases">
        <authorList>
            <person name="Varghese N."/>
        </authorList>
    </citation>
    <scope>NUCLEOTIDE SEQUENCE [LARGE SCALE GENOMIC DNA]</scope>
    <source>
        <strain evidence="3">DSM 21843</strain>
    </source>
</reference>
<feature type="domain" description="Dinitrogenase iron-molybdenum cofactor biosynthesis" evidence="1">
    <location>
        <begin position="11"/>
        <end position="96"/>
    </location>
</feature>
<evidence type="ECO:0000313" key="3">
    <source>
        <dbReference type="Proteomes" id="UP000182975"/>
    </source>
</evidence>
<dbReference type="Gene3D" id="3.30.420.130">
    <property type="entry name" value="Dinitrogenase iron-molybdenum cofactor biosynthesis domain"/>
    <property type="match status" value="1"/>
</dbReference>
<dbReference type="KEGG" id="ddt:AAY81_04440"/>
<dbReference type="EMBL" id="FOEC01000007">
    <property type="protein sequence ID" value="SEO79601.1"/>
    <property type="molecule type" value="Genomic_DNA"/>
</dbReference>
<dbReference type="PANTHER" id="PTHR42983">
    <property type="entry name" value="DINITROGENASE IRON-MOLYBDENUM COFACTOR PROTEIN-RELATED"/>
    <property type="match status" value="1"/>
</dbReference>
<dbReference type="InterPro" id="IPR003731">
    <property type="entry name" value="Di-Nase_FeMo-co_biosynth"/>
</dbReference>
<organism evidence="2 3">
    <name type="scientific">Denitrobacterium detoxificans</name>
    <dbReference type="NCBI Taxonomy" id="79604"/>
    <lineage>
        <taxon>Bacteria</taxon>
        <taxon>Bacillati</taxon>
        <taxon>Actinomycetota</taxon>
        <taxon>Coriobacteriia</taxon>
        <taxon>Eggerthellales</taxon>
        <taxon>Eggerthellaceae</taxon>
        <taxon>Denitrobacterium</taxon>
    </lineage>
</organism>
<dbReference type="RefSeq" id="WP_066661859.1">
    <property type="nucleotide sequence ID" value="NZ_CP011402.1"/>
</dbReference>
<dbReference type="STRING" id="79604.AAY81_04440"/>